<protein>
    <submittedName>
        <fullName evidence="1">Uncharacterized protein</fullName>
    </submittedName>
</protein>
<evidence type="ECO:0000313" key="2">
    <source>
        <dbReference type="Proteomes" id="UP001175226"/>
    </source>
</evidence>
<proteinExistence type="predicted"/>
<reference evidence="1" key="1">
    <citation type="submission" date="2023-06" db="EMBL/GenBank/DDBJ databases">
        <authorList>
            <consortium name="Lawrence Berkeley National Laboratory"/>
            <person name="Ahrendt S."/>
            <person name="Sahu N."/>
            <person name="Indic B."/>
            <person name="Wong-Bajracharya J."/>
            <person name="Merenyi Z."/>
            <person name="Ke H.-M."/>
            <person name="Monk M."/>
            <person name="Kocsube S."/>
            <person name="Drula E."/>
            <person name="Lipzen A."/>
            <person name="Balint B."/>
            <person name="Henrissat B."/>
            <person name="Andreopoulos B."/>
            <person name="Martin F.M."/>
            <person name="Harder C.B."/>
            <person name="Rigling D."/>
            <person name="Ford K.L."/>
            <person name="Foster G.D."/>
            <person name="Pangilinan J."/>
            <person name="Papanicolaou A."/>
            <person name="Barry K."/>
            <person name="LaButti K."/>
            <person name="Viragh M."/>
            <person name="Koriabine M."/>
            <person name="Yan M."/>
            <person name="Riley R."/>
            <person name="Champramary S."/>
            <person name="Plett K.L."/>
            <person name="Tsai I.J."/>
            <person name="Slot J."/>
            <person name="Sipos G."/>
            <person name="Plett J."/>
            <person name="Nagy L.G."/>
            <person name="Grigoriev I.V."/>
        </authorList>
    </citation>
    <scope>NUCLEOTIDE SEQUENCE</scope>
    <source>
        <strain evidence="1">FPL87.14</strain>
    </source>
</reference>
<name>A0AA39JSG9_9AGAR</name>
<dbReference type="Proteomes" id="UP001175226">
    <property type="component" value="Unassembled WGS sequence"/>
</dbReference>
<dbReference type="AlphaFoldDB" id="A0AA39JSG9"/>
<keyword evidence="2" id="KW-1185">Reference proteome</keyword>
<gene>
    <name evidence="1" type="ORF">EV421DRAFT_1785212</name>
</gene>
<accession>A0AA39JSG9</accession>
<evidence type="ECO:0000313" key="1">
    <source>
        <dbReference type="EMBL" id="KAK0447983.1"/>
    </source>
</evidence>
<comment type="caution">
    <text evidence="1">The sequence shown here is derived from an EMBL/GenBank/DDBJ whole genome shotgun (WGS) entry which is preliminary data.</text>
</comment>
<sequence length="108" mass="12239">MQLCPFPSVIICARIANVYAFNTCTSTALDGRPLHHSSRSQLYHCVGVSSSSRPESLFSEVFYDKGRFTYNGYLLLHCFWCALTQLGLVRHFSESWGRGRQCAVIRTL</sequence>
<dbReference type="EMBL" id="JAUEPT010000010">
    <property type="protein sequence ID" value="KAK0447983.1"/>
    <property type="molecule type" value="Genomic_DNA"/>
</dbReference>
<organism evidence="1 2">
    <name type="scientific">Armillaria borealis</name>
    <dbReference type="NCBI Taxonomy" id="47425"/>
    <lineage>
        <taxon>Eukaryota</taxon>
        <taxon>Fungi</taxon>
        <taxon>Dikarya</taxon>
        <taxon>Basidiomycota</taxon>
        <taxon>Agaricomycotina</taxon>
        <taxon>Agaricomycetes</taxon>
        <taxon>Agaricomycetidae</taxon>
        <taxon>Agaricales</taxon>
        <taxon>Marasmiineae</taxon>
        <taxon>Physalacriaceae</taxon>
        <taxon>Armillaria</taxon>
    </lineage>
</organism>